<reference evidence="2 3" key="1">
    <citation type="submission" date="2025-04" db="UniProtKB">
        <authorList>
            <consortium name="RefSeq"/>
        </authorList>
    </citation>
    <scope>IDENTIFICATION</scope>
    <source>
        <tissue evidence="2 3">Fruit stalk</tissue>
    </source>
</reference>
<sequence length="203" mass="23222">MAAEGGKSYARRDKLLEIKSKVRVWWEEKDVFKAEPCEKPPQPDHMEKWWEAVAVLSKSEGVSGTVFFFQVRRWSNFCDWELLVLSLCTMDSMFMPLGTQQMVACQQISFWCCCLSASKSTALMLLMVSWSFLKSLLTQKAKRSSSTATWAIFSRTLSAILKRNDSAIIELLRVGKERGNATTNCFRETKVIFSAIYRVVAFI</sequence>
<name>A0A6P5YST8_DURZI</name>
<dbReference type="AlphaFoldDB" id="A0A6P5YST8"/>
<dbReference type="Proteomes" id="UP000515121">
    <property type="component" value="Unplaced"/>
</dbReference>
<evidence type="ECO:0000313" key="1">
    <source>
        <dbReference type="Proteomes" id="UP000515121"/>
    </source>
</evidence>
<proteinExistence type="predicted"/>
<dbReference type="OrthoDB" id="10249672at2759"/>
<dbReference type="KEGG" id="dzi:111294236"/>
<dbReference type="RefSeq" id="XP_022743215.1">
    <property type="nucleotide sequence ID" value="XM_022887480.1"/>
</dbReference>
<organism evidence="1 4">
    <name type="scientific">Durio zibethinus</name>
    <name type="common">Durian</name>
    <dbReference type="NCBI Taxonomy" id="66656"/>
    <lineage>
        <taxon>Eukaryota</taxon>
        <taxon>Viridiplantae</taxon>
        <taxon>Streptophyta</taxon>
        <taxon>Embryophyta</taxon>
        <taxon>Tracheophyta</taxon>
        <taxon>Spermatophyta</taxon>
        <taxon>Magnoliopsida</taxon>
        <taxon>eudicotyledons</taxon>
        <taxon>Gunneridae</taxon>
        <taxon>Pentapetalae</taxon>
        <taxon>rosids</taxon>
        <taxon>malvids</taxon>
        <taxon>Malvales</taxon>
        <taxon>Malvaceae</taxon>
        <taxon>Helicteroideae</taxon>
        <taxon>Durio</taxon>
    </lineage>
</organism>
<dbReference type="RefSeq" id="XP_022743214.1">
    <property type="nucleotide sequence ID" value="XM_022887479.1"/>
</dbReference>
<dbReference type="GeneID" id="111294236"/>
<evidence type="ECO:0000313" key="3">
    <source>
        <dbReference type="RefSeq" id="XP_022743215.1"/>
    </source>
</evidence>
<evidence type="ECO:0000313" key="4">
    <source>
        <dbReference type="RefSeq" id="XP_022743216.1"/>
    </source>
</evidence>
<gene>
    <name evidence="2 3 4" type="primary">LOC111294236</name>
</gene>
<accession>A0A6P5YST8</accession>
<keyword evidence="1" id="KW-1185">Reference proteome</keyword>
<protein>
    <submittedName>
        <fullName evidence="2 3">Uncharacterized protein LOC111294236 isoform X1</fullName>
    </submittedName>
</protein>
<dbReference type="RefSeq" id="XP_022743216.1">
    <property type="nucleotide sequence ID" value="XM_022887481.1"/>
</dbReference>
<evidence type="ECO:0000313" key="2">
    <source>
        <dbReference type="RefSeq" id="XP_022743214.1"/>
    </source>
</evidence>